<evidence type="ECO:0000313" key="2">
    <source>
        <dbReference type="Proteomes" id="UP001172681"/>
    </source>
</evidence>
<protein>
    <submittedName>
        <fullName evidence="1">Uncharacterized protein</fullName>
    </submittedName>
</protein>
<reference evidence="1" key="1">
    <citation type="submission" date="2022-10" db="EMBL/GenBank/DDBJ databases">
        <title>Culturing micro-colonial fungi from biological soil crusts in the Mojave desert and describing Neophaeococcomyces mojavensis, and introducing the new genera and species Taxawa tesnikishii.</title>
        <authorList>
            <person name="Kurbessoian T."/>
            <person name="Stajich J.E."/>
        </authorList>
    </citation>
    <scope>NUCLEOTIDE SEQUENCE</scope>
    <source>
        <strain evidence="1">TK_35</strain>
    </source>
</reference>
<dbReference type="AlphaFoldDB" id="A0AA39CQ83"/>
<evidence type="ECO:0000313" key="1">
    <source>
        <dbReference type="EMBL" id="KAJ9615940.1"/>
    </source>
</evidence>
<comment type="caution">
    <text evidence="1">The sequence shown here is derived from an EMBL/GenBank/DDBJ whole genome shotgun (WGS) entry which is preliminary data.</text>
</comment>
<proteinExistence type="predicted"/>
<gene>
    <name evidence="1" type="ORF">H2204_014260</name>
</gene>
<accession>A0AA39CQ83</accession>
<name>A0AA39CQ83_9EURO</name>
<keyword evidence="2" id="KW-1185">Reference proteome</keyword>
<sequence>MAGQKLTELRGLVIRTRSLSPAQSEASDELMEKDYVHHQSDTAMAYPTLNLVDLLKNNEADELLRDLAAKSPPIRAYLRMNSTSPNVETFPDFWDPLEQLIEDSHRCLRAFNNRGDCKILKIMEVAVALPDIKIVET</sequence>
<dbReference type="Proteomes" id="UP001172681">
    <property type="component" value="Unassembled WGS sequence"/>
</dbReference>
<dbReference type="EMBL" id="JAPDRN010000178">
    <property type="protein sequence ID" value="KAJ9615940.1"/>
    <property type="molecule type" value="Genomic_DNA"/>
</dbReference>
<organism evidence="1 2">
    <name type="scientific">Knufia peltigerae</name>
    <dbReference type="NCBI Taxonomy" id="1002370"/>
    <lineage>
        <taxon>Eukaryota</taxon>
        <taxon>Fungi</taxon>
        <taxon>Dikarya</taxon>
        <taxon>Ascomycota</taxon>
        <taxon>Pezizomycotina</taxon>
        <taxon>Eurotiomycetes</taxon>
        <taxon>Chaetothyriomycetidae</taxon>
        <taxon>Chaetothyriales</taxon>
        <taxon>Trichomeriaceae</taxon>
        <taxon>Knufia</taxon>
    </lineage>
</organism>